<name>A0A0C5XB05_NOCSI</name>
<gene>
    <name evidence="3" type="ORF">KR76_13345</name>
</gene>
<dbReference type="Pfam" id="PF06032">
    <property type="entry name" value="S-Me-THD_N"/>
    <property type="match status" value="1"/>
</dbReference>
<dbReference type="Gene3D" id="3.40.1610.10">
    <property type="entry name" value="CV3147-like domain"/>
    <property type="match status" value="1"/>
</dbReference>
<evidence type="ECO:0000313" key="3">
    <source>
        <dbReference type="EMBL" id="AJR18415.1"/>
    </source>
</evidence>
<dbReference type="AlphaFoldDB" id="A0A0C5XB05"/>
<feature type="domain" description="S-Me-THD N-terminal" evidence="1">
    <location>
        <begin position="9"/>
        <end position="163"/>
    </location>
</feature>
<dbReference type="InterPro" id="IPR010318">
    <property type="entry name" value="S-Me-THD_N"/>
</dbReference>
<dbReference type="RefSeq" id="WP_052138616.1">
    <property type="nucleotide sequence ID" value="NZ_BJMC01000009.1"/>
</dbReference>
<evidence type="ECO:0000259" key="2">
    <source>
        <dbReference type="Pfam" id="PF20906"/>
    </source>
</evidence>
<sequence length="346" mass="35127">MAERRIEREDVDAFAAGAALLGAGGGGDVRVGAHLLRHLLAERSLRLVPAADLPPDGIVVHTGAVGSPDVISERLLSPVDLARAAAAVAEQVMGPIRAAAAFEIGGLNALVGAIGAIELGLPFVDGDLMGRAFPKLTQNTLALHGVAPVPLAVASPAGDVVVVPLMGPRAVEPILAGITAGMGGAASVAGYPTTAGDLARLGVRGSVSACLELGRRFLAARSAALPVLVADLGARLHGVGRVEEIVPRHGGTPGTVTVIDSEDGAVVRVDHQEEFLATAVDGVPAACTPDVVAVLDNRSRRPLQVEEVRVGQAVVVCSLPPLHAWPDSARDLVGPTAFGLVGMEDR</sequence>
<protein>
    <submittedName>
        <fullName evidence="3">Uncharacterized protein</fullName>
    </submittedName>
</protein>
<dbReference type="KEGG" id="psim:KR76_13345"/>
<accession>A0A0C5XB05</accession>
<dbReference type="Pfam" id="PF20906">
    <property type="entry name" value="S-Me-THD_C"/>
    <property type="match status" value="1"/>
</dbReference>
<dbReference type="GeneID" id="96609853"/>
<keyword evidence="4" id="KW-1185">Reference proteome</keyword>
<dbReference type="HOGENOM" id="CLU_038930_0_0_11"/>
<organism evidence="3 4">
    <name type="scientific">Nocardioides simplex</name>
    <name type="common">Arthrobacter simplex</name>
    <dbReference type="NCBI Taxonomy" id="2045"/>
    <lineage>
        <taxon>Bacteria</taxon>
        <taxon>Bacillati</taxon>
        <taxon>Actinomycetota</taxon>
        <taxon>Actinomycetes</taxon>
        <taxon>Propionibacteriales</taxon>
        <taxon>Nocardioidaceae</taxon>
        <taxon>Pimelobacter</taxon>
    </lineage>
</organism>
<dbReference type="InterPro" id="IPR027479">
    <property type="entry name" value="S-Me-THD_N_sf"/>
</dbReference>
<proteinExistence type="predicted"/>
<evidence type="ECO:0000313" key="4">
    <source>
        <dbReference type="Proteomes" id="UP000030300"/>
    </source>
</evidence>
<dbReference type="OrthoDB" id="3170437at2"/>
<evidence type="ECO:0000259" key="1">
    <source>
        <dbReference type="Pfam" id="PF06032"/>
    </source>
</evidence>
<dbReference type="EMBL" id="CP009896">
    <property type="protein sequence ID" value="AJR18415.1"/>
    <property type="molecule type" value="Genomic_DNA"/>
</dbReference>
<dbReference type="STRING" id="2045.KR76_13345"/>
<dbReference type="Proteomes" id="UP000030300">
    <property type="component" value="Chromosome"/>
</dbReference>
<reference evidence="3 4" key="1">
    <citation type="journal article" date="2015" name="Genome Announc.">
        <title>Complete Genome Sequence of Steroid-Transforming Nocardioides simplex VKM Ac-2033D.</title>
        <authorList>
            <person name="Shtratnikova V.Y."/>
            <person name="Schelkunov M.I."/>
            <person name="Pekov Y.A."/>
            <person name="Fokina V.V."/>
            <person name="Logacheva M.D."/>
            <person name="Sokolov S.L."/>
            <person name="Bragin E.Y."/>
            <person name="Ashapkin V.V."/>
            <person name="Donova M.V."/>
        </authorList>
    </citation>
    <scope>NUCLEOTIDE SEQUENCE [LARGE SCALE GENOMIC DNA]</scope>
    <source>
        <strain evidence="3 4">VKM Ac-2033D</strain>
    </source>
</reference>
<feature type="domain" description="S-Me-THD-like C-terminal" evidence="2">
    <location>
        <begin position="170"/>
        <end position="340"/>
    </location>
</feature>
<dbReference type="SUPFAM" id="SSF160991">
    <property type="entry name" value="CV3147-like"/>
    <property type="match status" value="1"/>
</dbReference>
<dbReference type="InterPro" id="IPR048350">
    <property type="entry name" value="S-Me-THD-like_C"/>
</dbReference>